<evidence type="ECO:0000313" key="5">
    <source>
        <dbReference type="EMBL" id="NXD32109.1"/>
    </source>
</evidence>
<dbReference type="EC" id="2.7.11.1" evidence="2"/>
<dbReference type="GO" id="GO:0004674">
    <property type="term" value="F:protein serine/threonine kinase activity"/>
    <property type="evidence" value="ECO:0007669"/>
    <property type="project" value="UniProtKB-EC"/>
</dbReference>
<evidence type="ECO:0000256" key="4">
    <source>
        <dbReference type="ARBA" id="ARBA00022840"/>
    </source>
</evidence>
<feature type="non-terminal residue" evidence="5">
    <location>
        <position position="1"/>
    </location>
</feature>
<reference evidence="5" key="1">
    <citation type="submission" date="2019-09" db="EMBL/GenBank/DDBJ databases">
        <title>Bird 10,000 Genomes (B10K) Project - Family phase.</title>
        <authorList>
            <person name="Zhang G."/>
        </authorList>
    </citation>
    <scope>NUCLEOTIDE SEQUENCE</scope>
    <source>
        <strain evidence="5">B10K-IZCAS-20218</strain>
        <tissue evidence="5">Blood</tissue>
    </source>
</reference>
<gene>
    <name evidence="5" type="primary">Pak3_4</name>
    <name evidence="5" type="ORF">ELAFOR_R14903</name>
</gene>
<accession>A0A851UW82</accession>
<keyword evidence="3" id="KW-0547">Nucleotide-binding</keyword>
<comment type="similarity">
    <text evidence="1">Belongs to the protein kinase superfamily. STE Ser/Thr protein kinase family. STE20 subfamily.</text>
</comment>
<dbReference type="PANTHER" id="PTHR45832">
    <property type="entry name" value="SERINE/THREONINE-PROTEIN KINASE SAMKA-RELATED-RELATED"/>
    <property type="match status" value="1"/>
</dbReference>
<evidence type="ECO:0000256" key="2">
    <source>
        <dbReference type="ARBA" id="ARBA00012513"/>
    </source>
</evidence>
<name>A0A851UW82_9PASS</name>
<dbReference type="GO" id="GO:0005524">
    <property type="term" value="F:ATP binding"/>
    <property type="evidence" value="ECO:0007669"/>
    <property type="project" value="UniProtKB-KW"/>
</dbReference>
<comment type="caution">
    <text evidence="5">The sequence shown here is derived from an EMBL/GenBank/DDBJ whole genome shotgun (WGS) entry which is preliminary data.</text>
</comment>
<dbReference type="SUPFAM" id="SSF56112">
    <property type="entry name" value="Protein kinase-like (PK-like)"/>
    <property type="match status" value="1"/>
</dbReference>
<dbReference type="OrthoDB" id="2914378at2759"/>
<evidence type="ECO:0000313" key="6">
    <source>
        <dbReference type="Proteomes" id="UP000623542"/>
    </source>
</evidence>
<keyword evidence="4" id="KW-0067">ATP-binding</keyword>
<dbReference type="PANTHER" id="PTHR45832:SF22">
    <property type="entry name" value="SERINE_THREONINE-PROTEIN KINASE SAMKA-RELATED"/>
    <property type="match status" value="1"/>
</dbReference>
<keyword evidence="5" id="KW-0808">Transferase</keyword>
<organism evidence="5 6">
    <name type="scientific">Elachura formosa</name>
    <name type="common">spotted wren-babbler</name>
    <dbReference type="NCBI Taxonomy" id="1463973"/>
    <lineage>
        <taxon>Eukaryota</taxon>
        <taxon>Metazoa</taxon>
        <taxon>Chordata</taxon>
        <taxon>Craniata</taxon>
        <taxon>Vertebrata</taxon>
        <taxon>Euteleostomi</taxon>
        <taxon>Archelosauria</taxon>
        <taxon>Archosauria</taxon>
        <taxon>Dinosauria</taxon>
        <taxon>Saurischia</taxon>
        <taxon>Theropoda</taxon>
        <taxon>Coelurosauria</taxon>
        <taxon>Aves</taxon>
        <taxon>Neognathae</taxon>
        <taxon>Neoaves</taxon>
        <taxon>Telluraves</taxon>
        <taxon>Australaves</taxon>
        <taxon>Passeriformes</taxon>
        <taxon>Elachuridae</taxon>
        <taxon>Elachura</taxon>
    </lineage>
</organism>
<proteinExistence type="inferred from homology"/>
<dbReference type="Proteomes" id="UP000623542">
    <property type="component" value="Unassembled WGS sequence"/>
</dbReference>
<feature type="non-terminal residue" evidence="5">
    <location>
        <position position="54"/>
    </location>
</feature>
<sequence>LCRGFGAVYKALDISTGKQVAIKKMVLQEMAEELPVNEILVMRDNRNANIVTYL</sequence>
<dbReference type="InterPro" id="IPR011009">
    <property type="entry name" value="Kinase-like_dom_sf"/>
</dbReference>
<dbReference type="InterPro" id="IPR051931">
    <property type="entry name" value="PAK3-like"/>
</dbReference>
<dbReference type="EMBL" id="WBNG01003459">
    <property type="protein sequence ID" value="NXD32109.1"/>
    <property type="molecule type" value="Genomic_DNA"/>
</dbReference>
<evidence type="ECO:0000256" key="1">
    <source>
        <dbReference type="ARBA" id="ARBA00008874"/>
    </source>
</evidence>
<dbReference type="AlphaFoldDB" id="A0A851UW82"/>
<protein>
    <recommendedName>
        <fullName evidence="2">non-specific serine/threonine protein kinase</fullName>
        <ecNumber evidence="2">2.7.11.1</ecNumber>
    </recommendedName>
</protein>
<evidence type="ECO:0000256" key="3">
    <source>
        <dbReference type="ARBA" id="ARBA00022741"/>
    </source>
</evidence>
<dbReference type="Gene3D" id="3.30.200.20">
    <property type="entry name" value="Phosphorylase Kinase, domain 1"/>
    <property type="match status" value="1"/>
</dbReference>
<keyword evidence="6" id="KW-1185">Reference proteome</keyword>
<keyword evidence="5" id="KW-0418">Kinase</keyword>